<comment type="caution">
    <text evidence="3">The sequence shown here is derived from an EMBL/GenBank/DDBJ whole genome shotgun (WGS) entry which is preliminary data.</text>
</comment>
<evidence type="ECO:0000313" key="4">
    <source>
        <dbReference type="Proteomes" id="UP000656813"/>
    </source>
</evidence>
<dbReference type="Pfam" id="PF13561">
    <property type="entry name" value="adh_short_C2"/>
    <property type="match status" value="1"/>
</dbReference>
<dbReference type="EMBL" id="BMFV01000003">
    <property type="protein sequence ID" value="GGH76648.1"/>
    <property type="molecule type" value="Genomic_DNA"/>
</dbReference>
<dbReference type="FunFam" id="3.40.50.720:FF:000084">
    <property type="entry name" value="Short-chain dehydrogenase reductase"/>
    <property type="match status" value="1"/>
</dbReference>
<proteinExistence type="inferred from homology"/>
<evidence type="ECO:0000256" key="2">
    <source>
        <dbReference type="ARBA" id="ARBA00023002"/>
    </source>
</evidence>
<dbReference type="InterPro" id="IPR050259">
    <property type="entry name" value="SDR"/>
</dbReference>
<dbReference type="GO" id="GO:0008206">
    <property type="term" value="P:bile acid metabolic process"/>
    <property type="evidence" value="ECO:0007669"/>
    <property type="project" value="UniProtKB-ARBA"/>
</dbReference>
<protein>
    <submittedName>
        <fullName evidence="3">Oxidoreductase</fullName>
    </submittedName>
</protein>
<dbReference type="PANTHER" id="PTHR42879">
    <property type="entry name" value="3-OXOACYL-(ACYL-CARRIER-PROTEIN) REDUCTASE"/>
    <property type="match status" value="1"/>
</dbReference>
<dbReference type="Proteomes" id="UP000656813">
    <property type="component" value="Unassembled WGS sequence"/>
</dbReference>
<dbReference type="RefSeq" id="WP_188496043.1">
    <property type="nucleotide sequence ID" value="NZ_BMFV01000003.1"/>
</dbReference>
<dbReference type="SUPFAM" id="SSF51735">
    <property type="entry name" value="NAD(P)-binding Rossmann-fold domains"/>
    <property type="match status" value="1"/>
</dbReference>
<organism evidence="3 4">
    <name type="scientific">Pullulanibacillus pueri</name>
    <dbReference type="NCBI Taxonomy" id="1437324"/>
    <lineage>
        <taxon>Bacteria</taxon>
        <taxon>Bacillati</taxon>
        <taxon>Bacillota</taxon>
        <taxon>Bacilli</taxon>
        <taxon>Bacillales</taxon>
        <taxon>Sporolactobacillaceae</taxon>
        <taxon>Pullulanibacillus</taxon>
    </lineage>
</organism>
<sequence length="263" mass="28047">MDLGLREKTVIVTAASKGLGKGVARQLAYEGANVLIASRDESLLQKGVMELKEETGHSNIDYAVCDMTKASDIKAMVAKTVSLFGGVDGLVNNSGGPPAGEFHDFTDADWEQAFELNLLSFIRTIREVLPYMKKAGEGRIVNLASSSFKQPIEGLILSNTFRTAIIGLAKTLSQELAGDNILINTVGPGRIATDRVAHLDKINADKHGVPVETVKAQAESAIPLGRYGTPEEFAKVVVFLCSHANSYTTGQAFLVDGGLVKAL</sequence>
<dbReference type="InterPro" id="IPR036291">
    <property type="entry name" value="NAD(P)-bd_dom_sf"/>
</dbReference>
<keyword evidence="2" id="KW-0560">Oxidoreductase</keyword>
<dbReference type="PRINTS" id="PR00081">
    <property type="entry name" value="GDHRDH"/>
</dbReference>
<evidence type="ECO:0000256" key="1">
    <source>
        <dbReference type="ARBA" id="ARBA00006484"/>
    </source>
</evidence>
<accession>A0A8J3EK99</accession>
<dbReference type="Gene3D" id="3.40.50.720">
    <property type="entry name" value="NAD(P)-binding Rossmann-like Domain"/>
    <property type="match status" value="1"/>
</dbReference>
<dbReference type="GO" id="GO:0016491">
    <property type="term" value="F:oxidoreductase activity"/>
    <property type="evidence" value="ECO:0007669"/>
    <property type="project" value="UniProtKB-KW"/>
</dbReference>
<dbReference type="InterPro" id="IPR002347">
    <property type="entry name" value="SDR_fam"/>
</dbReference>
<gene>
    <name evidence="3" type="ORF">GCM10007096_07390</name>
</gene>
<comment type="similarity">
    <text evidence="1">Belongs to the short-chain dehydrogenases/reductases (SDR) family.</text>
</comment>
<keyword evidence="4" id="KW-1185">Reference proteome</keyword>
<dbReference type="AlphaFoldDB" id="A0A8J3EK99"/>
<reference evidence="3" key="1">
    <citation type="journal article" date="2014" name="Int. J. Syst. Evol. Microbiol.">
        <title>Complete genome sequence of Corynebacterium casei LMG S-19264T (=DSM 44701T), isolated from a smear-ripened cheese.</title>
        <authorList>
            <consortium name="US DOE Joint Genome Institute (JGI-PGF)"/>
            <person name="Walter F."/>
            <person name="Albersmeier A."/>
            <person name="Kalinowski J."/>
            <person name="Ruckert C."/>
        </authorList>
    </citation>
    <scope>NUCLEOTIDE SEQUENCE</scope>
    <source>
        <strain evidence="3">CGMCC 1.12777</strain>
    </source>
</reference>
<dbReference type="CDD" id="cd05344">
    <property type="entry name" value="BKR_like_SDR_like"/>
    <property type="match status" value="1"/>
</dbReference>
<dbReference type="PANTHER" id="PTHR42879:SF6">
    <property type="entry name" value="NADPH-DEPENDENT REDUCTASE BACG"/>
    <property type="match status" value="1"/>
</dbReference>
<name>A0A8J3EK99_9BACL</name>
<reference evidence="3" key="2">
    <citation type="submission" date="2020-09" db="EMBL/GenBank/DDBJ databases">
        <authorList>
            <person name="Sun Q."/>
            <person name="Zhou Y."/>
        </authorList>
    </citation>
    <scope>NUCLEOTIDE SEQUENCE</scope>
    <source>
        <strain evidence="3">CGMCC 1.12777</strain>
    </source>
</reference>
<evidence type="ECO:0000313" key="3">
    <source>
        <dbReference type="EMBL" id="GGH76648.1"/>
    </source>
</evidence>